<gene>
    <name evidence="2" type="ORF">MELIAE_LOCUS3897</name>
</gene>
<dbReference type="AlphaFoldDB" id="A0A9P0AYE7"/>
<evidence type="ECO:0000256" key="1">
    <source>
        <dbReference type="SAM" id="MobiDB-lite"/>
    </source>
</evidence>
<proteinExistence type="predicted"/>
<sequence>MNEDNVSDKWKLNVLPKLKRMKEEAYENRLKMKETKKLESKQKRKKNAIELKSSSVIKIRLKENKNKKKCVITKVDEKSSDTKNTNEATNNKKGEEKKKKKANKRGQNMTQAMIDAQRQKWKEKKRKYRERVAADLERSEKAKSYERERNKKRKEKGQLKNIGDMENREKNKQRKKWREASNRYYQKKKLSGRTEKFINDNTPPSSPLSLEENINYRIVEISSRRQQAGRRRQKQNTERKRQEVLALKKKLYLTNMKMEKWKRKYHRVVNTRKTSPSSRKEVDNLIKQGDTENLS</sequence>
<evidence type="ECO:0000313" key="3">
    <source>
        <dbReference type="Proteomes" id="UP001154078"/>
    </source>
</evidence>
<name>A0A9P0AYE7_BRAAE</name>
<keyword evidence="3" id="KW-1185">Reference proteome</keyword>
<dbReference type="EMBL" id="OV121133">
    <property type="protein sequence ID" value="CAH0551250.1"/>
    <property type="molecule type" value="Genomic_DNA"/>
</dbReference>
<accession>A0A9P0AYE7</accession>
<feature type="region of interest" description="Disordered" evidence="1">
    <location>
        <begin position="268"/>
        <end position="295"/>
    </location>
</feature>
<dbReference type="OrthoDB" id="6783920at2759"/>
<feature type="region of interest" description="Disordered" evidence="1">
    <location>
        <begin position="223"/>
        <end position="242"/>
    </location>
</feature>
<reference evidence="2" key="1">
    <citation type="submission" date="2021-12" db="EMBL/GenBank/DDBJ databases">
        <authorList>
            <person name="King R."/>
        </authorList>
    </citation>
    <scope>NUCLEOTIDE SEQUENCE</scope>
</reference>
<evidence type="ECO:0000313" key="2">
    <source>
        <dbReference type="EMBL" id="CAH0551250.1"/>
    </source>
</evidence>
<dbReference type="Proteomes" id="UP001154078">
    <property type="component" value="Chromosome 2"/>
</dbReference>
<protein>
    <submittedName>
        <fullName evidence="2">Uncharacterized protein</fullName>
    </submittedName>
</protein>
<organism evidence="2 3">
    <name type="scientific">Brassicogethes aeneus</name>
    <name type="common">Rape pollen beetle</name>
    <name type="synonym">Meligethes aeneus</name>
    <dbReference type="NCBI Taxonomy" id="1431903"/>
    <lineage>
        <taxon>Eukaryota</taxon>
        <taxon>Metazoa</taxon>
        <taxon>Ecdysozoa</taxon>
        <taxon>Arthropoda</taxon>
        <taxon>Hexapoda</taxon>
        <taxon>Insecta</taxon>
        <taxon>Pterygota</taxon>
        <taxon>Neoptera</taxon>
        <taxon>Endopterygota</taxon>
        <taxon>Coleoptera</taxon>
        <taxon>Polyphaga</taxon>
        <taxon>Cucujiformia</taxon>
        <taxon>Nitidulidae</taxon>
        <taxon>Meligethinae</taxon>
        <taxon>Brassicogethes</taxon>
    </lineage>
</organism>
<feature type="compositionally biased region" description="Basic residues" evidence="1">
    <location>
        <begin position="119"/>
        <end position="129"/>
    </location>
</feature>
<feature type="compositionally biased region" description="Basic and acidic residues" evidence="1">
    <location>
        <begin position="130"/>
        <end position="149"/>
    </location>
</feature>
<feature type="region of interest" description="Disordered" evidence="1">
    <location>
        <begin position="73"/>
        <end position="181"/>
    </location>
</feature>